<dbReference type="OrthoDB" id="2684522at2759"/>
<dbReference type="EMBL" id="JABBWD010000070">
    <property type="protein sequence ID" value="KAG1769715.1"/>
    <property type="molecule type" value="Genomic_DNA"/>
</dbReference>
<protein>
    <submittedName>
        <fullName evidence="2">Uncharacterized protein</fullName>
    </submittedName>
</protein>
<gene>
    <name evidence="2" type="ORF">EV702DRAFT_1202740</name>
</gene>
<reference evidence="2" key="1">
    <citation type="journal article" date="2020" name="New Phytol.">
        <title>Comparative genomics reveals dynamic genome evolution in host specialist ectomycorrhizal fungi.</title>
        <authorList>
            <person name="Lofgren L.A."/>
            <person name="Nguyen N.H."/>
            <person name="Vilgalys R."/>
            <person name="Ruytinx J."/>
            <person name="Liao H.L."/>
            <person name="Branco S."/>
            <person name="Kuo A."/>
            <person name="LaButti K."/>
            <person name="Lipzen A."/>
            <person name="Andreopoulos W."/>
            <person name="Pangilinan J."/>
            <person name="Riley R."/>
            <person name="Hundley H."/>
            <person name="Na H."/>
            <person name="Barry K."/>
            <person name="Grigoriev I.V."/>
            <person name="Stajich J.E."/>
            <person name="Kennedy P.G."/>
        </authorList>
    </citation>
    <scope>NUCLEOTIDE SEQUENCE</scope>
    <source>
        <strain evidence="2">DOB743</strain>
    </source>
</reference>
<organism evidence="2 3">
    <name type="scientific">Suillus placidus</name>
    <dbReference type="NCBI Taxonomy" id="48579"/>
    <lineage>
        <taxon>Eukaryota</taxon>
        <taxon>Fungi</taxon>
        <taxon>Dikarya</taxon>
        <taxon>Basidiomycota</taxon>
        <taxon>Agaricomycotina</taxon>
        <taxon>Agaricomycetes</taxon>
        <taxon>Agaricomycetidae</taxon>
        <taxon>Boletales</taxon>
        <taxon>Suillineae</taxon>
        <taxon>Suillaceae</taxon>
        <taxon>Suillus</taxon>
    </lineage>
</organism>
<dbReference type="Proteomes" id="UP000714275">
    <property type="component" value="Unassembled WGS sequence"/>
</dbReference>
<keyword evidence="3" id="KW-1185">Reference proteome</keyword>
<sequence>MFPHRNSASNVPAVVQDTEVPIVTSAKQNDHLLKPPPCFACFIPLPTLPVSALVHSMTLPEFDPTLAELDICKFFSLVDCNISDIASGFLQCSIPPLPLSSRLLDAFDEAELILLLRAHFSEDDNVYMTDYSPSSQSQATTLTLHPTITLNYRISLSMPRTGLLKHFSMVSHKDYLADIHRRDLKHKDKQCDAVFSAALKDTERKYQKHLNDRNHQQMLMCQQLKQSAQSVHDAQVHLYDSDDPDMSAFQPSQSLVELSHPHHSVKEELHRVKKPSHAGRK</sequence>
<name>A0A9P7CYP5_9AGAM</name>
<accession>A0A9P7CYP5</accession>
<comment type="caution">
    <text evidence="2">The sequence shown here is derived from an EMBL/GenBank/DDBJ whole genome shotgun (WGS) entry which is preliminary data.</text>
</comment>
<evidence type="ECO:0000313" key="2">
    <source>
        <dbReference type="EMBL" id="KAG1769715.1"/>
    </source>
</evidence>
<dbReference type="AlphaFoldDB" id="A0A9P7CYP5"/>
<evidence type="ECO:0000313" key="3">
    <source>
        <dbReference type="Proteomes" id="UP000714275"/>
    </source>
</evidence>
<feature type="region of interest" description="Disordered" evidence="1">
    <location>
        <begin position="253"/>
        <end position="281"/>
    </location>
</feature>
<evidence type="ECO:0000256" key="1">
    <source>
        <dbReference type="SAM" id="MobiDB-lite"/>
    </source>
</evidence>
<proteinExistence type="predicted"/>
<feature type="compositionally biased region" description="Basic residues" evidence="1">
    <location>
        <begin position="271"/>
        <end position="281"/>
    </location>
</feature>